<keyword evidence="3 6" id="KW-1133">Transmembrane helix</keyword>
<dbReference type="eggNOG" id="ENOG502RYPH">
    <property type="taxonomic scope" value="Eukaryota"/>
</dbReference>
<dbReference type="RefSeq" id="XP_006001769.1">
    <property type="nucleotide sequence ID" value="XM_006001707.3"/>
</dbReference>
<evidence type="ECO:0000256" key="3">
    <source>
        <dbReference type="ARBA" id="ARBA00022989"/>
    </source>
</evidence>
<dbReference type="OrthoDB" id="10027693at2759"/>
<evidence type="ECO:0000313" key="7">
    <source>
        <dbReference type="Ensembl" id="ENSLACP00000014518.1"/>
    </source>
</evidence>
<dbReference type="STRING" id="7897.ENSLACP00000014518"/>
<dbReference type="Bgee" id="ENSLACG00000012776">
    <property type="expression patterns" value="Expressed in post-anal tail muscle and 5 other cell types or tissues"/>
</dbReference>
<dbReference type="EMBL" id="AFYH01122976">
    <property type="status" value="NOT_ANNOTATED_CDS"/>
    <property type="molecule type" value="Genomic_DNA"/>
</dbReference>
<reference evidence="8" key="1">
    <citation type="submission" date="2011-08" db="EMBL/GenBank/DDBJ databases">
        <title>The draft genome of Latimeria chalumnae.</title>
        <authorList>
            <person name="Di Palma F."/>
            <person name="Alfoldi J."/>
            <person name="Johnson J."/>
            <person name="Berlin A."/>
            <person name="Gnerre S."/>
            <person name="Jaffe D."/>
            <person name="MacCallum I."/>
            <person name="Young S."/>
            <person name="Walker B.J."/>
            <person name="Lander E."/>
            <person name="Lindblad-Toh K."/>
        </authorList>
    </citation>
    <scope>NUCLEOTIDE SEQUENCE [LARGE SCALE GENOMIC DNA]</scope>
    <source>
        <strain evidence="8">Wild caught</strain>
    </source>
</reference>
<feature type="transmembrane region" description="Helical" evidence="6">
    <location>
        <begin position="208"/>
        <end position="230"/>
    </location>
</feature>
<gene>
    <name evidence="7" type="primary">SSPN</name>
</gene>
<reference evidence="7" key="2">
    <citation type="submission" date="2025-08" db="UniProtKB">
        <authorList>
            <consortium name="Ensembl"/>
        </authorList>
    </citation>
    <scope>IDENTIFICATION</scope>
</reference>
<evidence type="ECO:0000256" key="5">
    <source>
        <dbReference type="SAM" id="MobiDB-lite"/>
    </source>
</evidence>
<dbReference type="AlphaFoldDB" id="H3AXZ7"/>
<dbReference type="Proteomes" id="UP000008672">
    <property type="component" value="Unassembled WGS sequence"/>
</dbReference>
<feature type="transmembrane region" description="Helical" evidence="6">
    <location>
        <begin position="67"/>
        <end position="90"/>
    </location>
</feature>
<reference evidence="7" key="3">
    <citation type="submission" date="2025-09" db="UniProtKB">
        <authorList>
            <consortium name="Ensembl"/>
        </authorList>
    </citation>
    <scope>IDENTIFICATION</scope>
</reference>
<evidence type="ECO:0000256" key="6">
    <source>
        <dbReference type="SAM" id="Phobius"/>
    </source>
</evidence>
<dbReference type="KEGG" id="lcm:102359336"/>
<dbReference type="Ensembl" id="ENSLACT00000014618.1">
    <property type="protein sequence ID" value="ENSLACP00000014518.1"/>
    <property type="gene ID" value="ENSLACG00000012776.1"/>
</dbReference>
<dbReference type="Pfam" id="PF04103">
    <property type="entry name" value="CD20"/>
    <property type="match status" value="1"/>
</dbReference>
<dbReference type="PANTHER" id="PTHR15260">
    <property type="entry name" value="SARCOSPAN"/>
    <property type="match status" value="1"/>
</dbReference>
<dbReference type="EMBL" id="AFYH01122977">
    <property type="status" value="NOT_ANNOTATED_CDS"/>
    <property type="molecule type" value="Genomic_DNA"/>
</dbReference>
<organism evidence="7 8">
    <name type="scientific">Latimeria chalumnae</name>
    <name type="common">Coelacanth</name>
    <dbReference type="NCBI Taxonomy" id="7897"/>
    <lineage>
        <taxon>Eukaryota</taxon>
        <taxon>Metazoa</taxon>
        <taxon>Chordata</taxon>
        <taxon>Craniata</taxon>
        <taxon>Vertebrata</taxon>
        <taxon>Euteleostomi</taxon>
        <taxon>Coelacanthiformes</taxon>
        <taxon>Coelacanthidae</taxon>
        <taxon>Latimeria</taxon>
    </lineage>
</organism>
<proteinExistence type="predicted"/>
<dbReference type="InterPro" id="IPR007237">
    <property type="entry name" value="CD20-like"/>
</dbReference>
<feature type="transmembrane region" description="Helical" evidence="6">
    <location>
        <begin position="132"/>
        <end position="156"/>
    </location>
</feature>
<dbReference type="GeneTree" id="ENSGT00390000007747"/>
<keyword evidence="2 6" id="KW-0812">Transmembrane</keyword>
<name>H3AXZ7_LATCH</name>
<accession>H3AXZ7</accession>
<dbReference type="GO" id="GO:0042383">
    <property type="term" value="C:sarcolemma"/>
    <property type="evidence" value="ECO:0007669"/>
    <property type="project" value="TreeGrafter"/>
</dbReference>
<dbReference type="HOGENOM" id="CLU_1271931_0_0_1"/>
<evidence type="ECO:0000256" key="4">
    <source>
        <dbReference type="ARBA" id="ARBA00023136"/>
    </source>
</evidence>
<dbReference type="PANTHER" id="PTHR15260:SF1">
    <property type="entry name" value="SARCOSPAN"/>
    <property type="match status" value="1"/>
</dbReference>
<evidence type="ECO:0000256" key="1">
    <source>
        <dbReference type="ARBA" id="ARBA00004141"/>
    </source>
</evidence>
<keyword evidence="4 6" id="KW-0472">Membrane</keyword>
<dbReference type="InterPro" id="IPR030429">
    <property type="entry name" value="Sarcospan"/>
</dbReference>
<dbReference type="CTD" id="8082"/>
<keyword evidence="8" id="KW-1185">Reference proteome</keyword>
<protein>
    <submittedName>
        <fullName evidence="7">Sarcospan</fullName>
    </submittedName>
</protein>
<feature type="compositionally biased region" description="Basic and acidic residues" evidence="5">
    <location>
        <begin position="20"/>
        <end position="40"/>
    </location>
</feature>
<dbReference type="GeneID" id="102359336"/>
<feature type="region of interest" description="Disordered" evidence="5">
    <location>
        <begin position="1"/>
        <end position="53"/>
    </location>
</feature>
<sequence length="256" mass="28460">MRVDENNPAAPLSNQNPAEKPPEGEKKTDPATAQKKEEMGKKKKEQGNPKASQEEESHTCCGCRFPLLIALLQLVLGVAIAVVAFIMAGISSSLLARDTPHWAGIIVCLVALLGLCLYCITYQADEHTSFQFVVKLAYFLMCTLGLIICTVAVAFAGHHYMQITHFACEMTSDSCKCKLDPSDQITRFFTYKDVSDCTLITSTVKLYLLLQMVLNLTLAIVCLLGCFIMWKHRYQVFFVGVRLHSLTTTELQQQKA</sequence>
<dbReference type="GO" id="GO:0016010">
    <property type="term" value="C:dystrophin-associated glycoprotein complex"/>
    <property type="evidence" value="ECO:0007669"/>
    <property type="project" value="InterPro"/>
</dbReference>
<comment type="subcellular location">
    <subcellularLocation>
        <location evidence="1">Membrane</location>
        <topology evidence="1">Multi-pass membrane protein</topology>
    </subcellularLocation>
</comment>
<feature type="transmembrane region" description="Helical" evidence="6">
    <location>
        <begin position="102"/>
        <end position="120"/>
    </location>
</feature>
<evidence type="ECO:0000256" key="2">
    <source>
        <dbReference type="ARBA" id="ARBA00022692"/>
    </source>
</evidence>
<dbReference type="FunCoup" id="H3AXZ7">
    <property type="interactions" value="443"/>
</dbReference>
<dbReference type="InParanoid" id="H3AXZ7"/>
<dbReference type="OMA" id="RMCSLTT"/>
<evidence type="ECO:0000313" key="8">
    <source>
        <dbReference type="Proteomes" id="UP000008672"/>
    </source>
</evidence>